<proteinExistence type="predicted"/>
<evidence type="ECO:0000313" key="2">
    <source>
        <dbReference type="Proteomes" id="UP000020938"/>
    </source>
</evidence>
<dbReference type="Proteomes" id="UP000020938">
    <property type="component" value="Unassembled WGS sequence"/>
</dbReference>
<organism evidence="1 2">
    <name type="scientific">Bacteroides fragilis str. 3976T8</name>
    <dbReference type="NCBI Taxonomy" id="1339314"/>
    <lineage>
        <taxon>Bacteria</taxon>
        <taxon>Pseudomonadati</taxon>
        <taxon>Bacteroidota</taxon>
        <taxon>Bacteroidia</taxon>
        <taxon>Bacteroidales</taxon>
        <taxon>Bacteroidaceae</taxon>
        <taxon>Bacteroides</taxon>
    </lineage>
</organism>
<dbReference type="PATRIC" id="fig|1339314.3.peg.4324"/>
<dbReference type="EMBL" id="JGDS01000067">
    <property type="protein sequence ID" value="EXZ71381.1"/>
    <property type="molecule type" value="Genomic_DNA"/>
</dbReference>
<sequence length="309" mass="35686">MEEQKTLTLDFVKSLMEQSYTLLWTDYNNNLDNHLDVIRKCLDKRNCESLWEKVDEWYSDAECEAVHGIMEKLKEECVVFNDFDEHEVDAFFDEYEDEIRDEIYSRNDSDVVKDLIRNTDDIPIRVEMLSNYDCINSNWFESQGGYSYEESYFGDMVDSLNLNPAKVKKLLTGHGCKVYGRFPNCKGRNGKELVSYEQFYTELINSCCGANLLTYIGKVSLKDLYDAGFSLKEVIIPKGNCCGLFSSTYGGGSLLEMELKQDVRLKLEVKGCNGFRFRLDDERSKYDCSIQHVYGVDDSFFNNAVSIVS</sequence>
<evidence type="ECO:0000313" key="1">
    <source>
        <dbReference type="EMBL" id="EXZ71381.1"/>
    </source>
</evidence>
<reference evidence="1 2" key="1">
    <citation type="submission" date="2014-02" db="EMBL/GenBank/DDBJ databases">
        <authorList>
            <person name="Sears C."/>
            <person name="Carroll K."/>
            <person name="Sack B.R."/>
            <person name="Qadri F."/>
            <person name="Myers L.L."/>
            <person name="Chung G.-T."/>
            <person name="Escheverria P."/>
            <person name="Fraser C.M."/>
            <person name="Sadzewicz L."/>
            <person name="Shefchek K.A."/>
            <person name="Tallon L."/>
            <person name="Das S.P."/>
            <person name="Daugherty S."/>
            <person name="Mongodin E.F."/>
        </authorList>
    </citation>
    <scope>NUCLEOTIDE SEQUENCE [LARGE SCALE GENOMIC DNA]</scope>
    <source>
        <strain evidence="1 2">3976T8</strain>
    </source>
</reference>
<protein>
    <submittedName>
        <fullName evidence="1">Uncharacterized protein</fullName>
    </submittedName>
</protein>
<accession>A0A016E2I4</accession>
<dbReference type="AlphaFoldDB" id="A0A016E2I4"/>
<name>A0A016E2I4_BACFG</name>
<gene>
    <name evidence="1" type="ORF">M123_4186</name>
</gene>
<comment type="caution">
    <text evidence="1">The sequence shown here is derived from an EMBL/GenBank/DDBJ whole genome shotgun (WGS) entry which is preliminary data.</text>
</comment>
<dbReference type="RefSeq" id="WP_032598975.1">
    <property type="nucleotide sequence ID" value="NZ_JGDS01000067.1"/>
</dbReference>